<feature type="compositionally biased region" description="Low complexity" evidence="6">
    <location>
        <begin position="256"/>
        <end position="274"/>
    </location>
</feature>
<dbReference type="SMART" id="SM00248">
    <property type="entry name" value="ANK"/>
    <property type="match status" value="3"/>
</dbReference>
<feature type="region of interest" description="Disordered" evidence="6">
    <location>
        <begin position="100"/>
        <end position="120"/>
    </location>
</feature>
<feature type="coiled-coil region" evidence="5">
    <location>
        <begin position="323"/>
        <end position="378"/>
    </location>
</feature>
<dbReference type="GO" id="GO:0030837">
    <property type="term" value="P:negative regulation of actin filament polymerization"/>
    <property type="evidence" value="ECO:0007669"/>
    <property type="project" value="InterPro"/>
</dbReference>
<feature type="compositionally biased region" description="Low complexity" evidence="6">
    <location>
        <begin position="192"/>
        <end position="204"/>
    </location>
</feature>
<dbReference type="AlphaFoldDB" id="A0A7K5J3Y2"/>
<feature type="region of interest" description="Disordered" evidence="6">
    <location>
        <begin position="161"/>
        <end position="237"/>
    </location>
</feature>
<feature type="repeat" description="ANK" evidence="4">
    <location>
        <begin position="790"/>
        <end position="814"/>
    </location>
</feature>
<organism evidence="7 8">
    <name type="scientific">Toxostoma redivivum</name>
    <name type="common">California thrasher</name>
    <dbReference type="NCBI Taxonomy" id="99882"/>
    <lineage>
        <taxon>Eukaryota</taxon>
        <taxon>Metazoa</taxon>
        <taxon>Chordata</taxon>
        <taxon>Craniata</taxon>
        <taxon>Vertebrata</taxon>
        <taxon>Euteleostomi</taxon>
        <taxon>Archelosauria</taxon>
        <taxon>Archosauria</taxon>
        <taxon>Dinosauria</taxon>
        <taxon>Saurischia</taxon>
        <taxon>Theropoda</taxon>
        <taxon>Coelurosauria</taxon>
        <taxon>Aves</taxon>
        <taxon>Neognathae</taxon>
        <taxon>Neoaves</taxon>
        <taxon>Telluraves</taxon>
        <taxon>Australaves</taxon>
        <taxon>Passeriformes</taxon>
        <taxon>Mimidae</taxon>
        <taxon>Toxostoma</taxon>
    </lineage>
</organism>
<keyword evidence="8" id="KW-1185">Reference proteome</keyword>
<feature type="region of interest" description="Disordered" evidence="6">
    <location>
        <begin position="637"/>
        <end position="702"/>
    </location>
</feature>
<accession>A0A7K5J3Y2</accession>
<reference evidence="7 8" key="1">
    <citation type="submission" date="2019-09" db="EMBL/GenBank/DDBJ databases">
        <title>Bird 10,000 Genomes (B10K) Project - Family phase.</title>
        <authorList>
            <person name="Zhang G."/>
        </authorList>
    </citation>
    <scope>NUCLEOTIDE SEQUENCE [LARGE SCALE GENOMIC DNA]</scope>
    <source>
        <strain evidence="7">B10K-DU-002-15</strain>
        <tissue evidence="7">Muscle</tissue>
    </source>
</reference>
<feature type="compositionally biased region" description="Acidic residues" evidence="6">
    <location>
        <begin position="647"/>
        <end position="661"/>
    </location>
</feature>
<dbReference type="Gene3D" id="1.25.40.20">
    <property type="entry name" value="Ankyrin repeat-containing domain"/>
    <property type="match status" value="1"/>
</dbReference>
<evidence type="ECO:0000256" key="2">
    <source>
        <dbReference type="ARBA" id="ARBA00023043"/>
    </source>
</evidence>
<dbReference type="PANTHER" id="PTHR24168:SF24">
    <property type="entry name" value="KN MOTIF AND ANKYRIN REPEAT DOMAIN-CONTAINING PROTEIN 4"/>
    <property type="match status" value="1"/>
</dbReference>
<feature type="compositionally biased region" description="Basic and acidic residues" evidence="6">
    <location>
        <begin position="480"/>
        <end position="490"/>
    </location>
</feature>
<feature type="region of interest" description="Disordered" evidence="6">
    <location>
        <begin position="1"/>
        <end position="20"/>
    </location>
</feature>
<evidence type="ECO:0000256" key="1">
    <source>
        <dbReference type="ARBA" id="ARBA00022737"/>
    </source>
</evidence>
<dbReference type="PROSITE" id="PS50088">
    <property type="entry name" value="ANK_REPEAT"/>
    <property type="match status" value="3"/>
</dbReference>
<dbReference type="Pfam" id="PF12075">
    <property type="entry name" value="KN_motif"/>
    <property type="match status" value="1"/>
</dbReference>
<dbReference type="InterPro" id="IPR002110">
    <property type="entry name" value="Ankyrin_rpt"/>
</dbReference>
<gene>
    <name evidence="7" type="primary">Kank4</name>
    <name evidence="7" type="ORF">TOXRED_R07822</name>
</gene>
<dbReference type="InterPro" id="IPR036770">
    <property type="entry name" value="Ankyrin_rpt-contain_sf"/>
</dbReference>
<proteinExistence type="predicted"/>
<feature type="region of interest" description="Disordered" evidence="6">
    <location>
        <begin position="249"/>
        <end position="318"/>
    </location>
</feature>
<sequence>ADGQPLKPDGDREQPRSLPYSLETPYGFHLDLDFLKYVDDIEKGNTIRRVHIQRRAKQPKFSTLPRNFSLPESGSRACPTAAPSKSWTSACSFPQRKASLGEESSRALLPSEAAPDEPSYRRRALLAETRRQAGLGWPRDAGLDRPRDDALRARPQLLRACSLPDALPPGQTPPAAASTLRTTPQHCRDQGGSESASGRSSDSSAVTPPRELGSEQDGSLGHPGGVVPGPGPVQPPWLNQQLQVVMESGGEEGDAADAGSEVARGEAAAPAALRLAEENGNPAGRGLTVTEMDPNVLKEGEERDVQAGGDKESDVPQAPDAGVTALKQQIAHLEEQLAKKKEELEQVRAVLEQQDREIQEKEKSIKLLASCKAELEEQLCQEKCREAELRGSGAVQCLDAAVNTELSQLAGLRPAQDKAINVNIPLPSRSIGCGVPRAGSSAQGREVGACREQGLAPAQGHPGEASVEAGIPAPCFTQLHIHEHPGDDNQNHQNSLGANASECKAGFGEEEPQEGAPGHEELPAVDPIGQYVKKIQELLQEQWLCLEHGYPELASAIKQPASKLSSIQNQLVNSLNSLLSAYSSQGPVDKENSNTHYQQLENSPTTSLKSIMKKKGYGFHAGGNGTKKNLQFVGVNGGYETTSSEDTSCEDSASDGDSDTETEGRAGDLEPEQAGRETKGASSGEKSEEDDGDGQEASAGAAPCSQHQAHRCKPSEDFLAACQLLSEHLPEIRSTSNKHLQHVLSSISQEWFQVSSHKTSSPEVVAEYLEVLGNIQPQLLETVVNLPDRNGNTALHYSVSHSNFPVAKLLLDTGMCCLDLQNRAGYTAVMLTPLAVPETRQDMEVVMRLLKEGDVNLRAAQGGQTALMLGVSHDRDDMVRALLSCQADVNLQDEEGTTALMVACRQGNADIVRLLLAQPGCQVTLTDKGGNSALSLAHGDIAALL</sequence>
<dbReference type="GO" id="GO:0005856">
    <property type="term" value="C:cytoskeleton"/>
    <property type="evidence" value="ECO:0007669"/>
    <property type="project" value="TreeGrafter"/>
</dbReference>
<dbReference type="SUPFAM" id="SSF48403">
    <property type="entry name" value="Ankyrin repeat"/>
    <property type="match status" value="1"/>
</dbReference>
<keyword evidence="1" id="KW-0677">Repeat</keyword>
<dbReference type="Pfam" id="PF00023">
    <property type="entry name" value="Ank"/>
    <property type="match status" value="1"/>
</dbReference>
<feature type="region of interest" description="Disordered" evidence="6">
    <location>
        <begin position="479"/>
        <end position="498"/>
    </location>
</feature>
<feature type="compositionally biased region" description="Basic and acidic residues" evidence="6">
    <location>
        <begin position="296"/>
        <end position="314"/>
    </location>
</feature>
<dbReference type="PANTHER" id="PTHR24168">
    <property type="entry name" value="KN MOTIF AND ANKYRIN REPEAT DOMAIN-CONTAINING"/>
    <property type="match status" value="1"/>
</dbReference>
<feature type="non-terminal residue" evidence="7">
    <location>
        <position position="1"/>
    </location>
</feature>
<comment type="caution">
    <text evidence="7">The sequence shown here is derived from an EMBL/GenBank/DDBJ whole genome shotgun (WGS) entry which is preliminary data.</text>
</comment>
<dbReference type="GO" id="GO:0005737">
    <property type="term" value="C:cytoplasm"/>
    <property type="evidence" value="ECO:0007669"/>
    <property type="project" value="TreeGrafter"/>
</dbReference>
<dbReference type="PROSITE" id="PS50297">
    <property type="entry name" value="ANK_REP_REGION"/>
    <property type="match status" value="3"/>
</dbReference>
<dbReference type="InterPro" id="IPR047184">
    <property type="entry name" value="KANK1-4"/>
</dbReference>
<dbReference type="Proteomes" id="UP000523146">
    <property type="component" value="Unassembled WGS sequence"/>
</dbReference>
<dbReference type="EMBL" id="VXBI01009432">
    <property type="protein sequence ID" value="NWS88233.1"/>
    <property type="molecule type" value="Genomic_DNA"/>
</dbReference>
<evidence type="ECO:0000256" key="5">
    <source>
        <dbReference type="SAM" id="Coils"/>
    </source>
</evidence>
<feature type="repeat" description="ANK" evidence="4">
    <location>
        <begin position="895"/>
        <end position="916"/>
    </location>
</feature>
<evidence type="ECO:0000256" key="3">
    <source>
        <dbReference type="ARBA" id="ARBA00023054"/>
    </source>
</evidence>
<feature type="region of interest" description="Disordered" evidence="6">
    <location>
        <begin position="63"/>
        <end position="85"/>
    </location>
</feature>
<name>A0A7K5J3Y2_TOXRE</name>
<evidence type="ECO:0000256" key="6">
    <source>
        <dbReference type="SAM" id="MobiDB-lite"/>
    </source>
</evidence>
<evidence type="ECO:0000313" key="7">
    <source>
        <dbReference type="EMBL" id="NWS88233.1"/>
    </source>
</evidence>
<feature type="non-terminal residue" evidence="7">
    <location>
        <position position="945"/>
    </location>
</feature>
<protein>
    <submittedName>
        <fullName evidence="7">KANK4 protein</fullName>
    </submittedName>
</protein>
<dbReference type="Pfam" id="PF13857">
    <property type="entry name" value="Ank_5"/>
    <property type="match status" value="1"/>
</dbReference>
<feature type="repeat" description="ANK" evidence="4">
    <location>
        <begin position="862"/>
        <end position="894"/>
    </location>
</feature>
<feature type="compositionally biased region" description="Basic and acidic residues" evidence="6">
    <location>
        <begin position="662"/>
        <end position="679"/>
    </location>
</feature>
<keyword evidence="3 5" id="KW-0175">Coiled coil</keyword>
<feature type="compositionally biased region" description="Polar residues" evidence="6">
    <location>
        <begin position="594"/>
        <end position="608"/>
    </location>
</feature>
<feature type="compositionally biased region" description="Polar residues" evidence="6">
    <location>
        <begin position="63"/>
        <end position="72"/>
    </location>
</feature>
<evidence type="ECO:0000313" key="8">
    <source>
        <dbReference type="Proteomes" id="UP000523146"/>
    </source>
</evidence>
<keyword evidence="2 4" id="KW-0040">ANK repeat</keyword>
<feature type="region of interest" description="Disordered" evidence="6">
    <location>
        <begin position="585"/>
        <end position="608"/>
    </location>
</feature>
<evidence type="ECO:0000256" key="4">
    <source>
        <dbReference type="PROSITE-ProRule" id="PRU00023"/>
    </source>
</evidence>
<dbReference type="InterPro" id="IPR021939">
    <property type="entry name" value="KN_motif"/>
</dbReference>